<dbReference type="PANTHER" id="PTHR47481:SF34">
    <property type="entry name" value="CCHC-TYPE DOMAIN-CONTAINING PROTEIN"/>
    <property type="match status" value="1"/>
</dbReference>
<proteinExistence type="predicted"/>
<sequence length="209" mass="23218">MSVYLQGIKVISDELSIIDNPLDNTDLVIHTLNGLGNEYKEISAALRSRETPIEFAELHEKLMDFETLMMRDSSTSHESTVVTANAVTHSKNQNFSRGPNRKQSAEGQNYEKRVICQYCEKPGHSARVCYKIKGYPNRNQRRPAANVAAYQSQTQAQNNNWIMDTGASHHITQDLQQLTLAQPYPGTDQVLVGDGTGFEVGSGTTARTS</sequence>
<dbReference type="EMBL" id="ASHM01016980">
    <property type="protein sequence ID" value="PNX98735.1"/>
    <property type="molecule type" value="Genomic_DNA"/>
</dbReference>
<dbReference type="InterPro" id="IPR036875">
    <property type="entry name" value="Znf_CCHC_sf"/>
</dbReference>
<accession>A0A2K3N6Q8</accession>
<evidence type="ECO:0008006" key="3">
    <source>
        <dbReference type="Google" id="ProtNLM"/>
    </source>
</evidence>
<reference evidence="1 2" key="1">
    <citation type="journal article" date="2014" name="Am. J. Bot.">
        <title>Genome assembly and annotation for red clover (Trifolium pratense; Fabaceae).</title>
        <authorList>
            <person name="Istvanek J."/>
            <person name="Jaros M."/>
            <person name="Krenek A."/>
            <person name="Repkova J."/>
        </authorList>
    </citation>
    <scope>NUCLEOTIDE SEQUENCE [LARGE SCALE GENOMIC DNA]</scope>
    <source>
        <strain evidence="2">cv. Tatra</strain>
        <tissue evidence="1">Young leaves</tissue>
    </source>
</reference>
<dbReference type="GO" id="GO:0003676">
    <property type="term" value="F:nucleic acid binding"/>
    <property type="evidence" value="ECO:0007669"/>
    <property type="project" value="InterPro"/>
</dbReference>
<evidence type="ECO:0000313" key="2">
    <source>
        <dbReference type="Proteomes" id="UP000236291"/>
    </source>
</evidence>
<organism evidence="1 2">
    <name type="scientific">Trifolium pratense</name>
    <name type="common">Red clover</name>
    <dbReference type="NCBI Taxonomy" id="57577"/>
    <lineage>
        <taxon>Eukaryota</taxon>
        <taxon>Viridiplantae</taxon>
        <taxon>Streptophyta</taxon>
        <taxon>Embryophyta</taxon>
        <taxon>Tracheophyta</taxon>
        <taxon>Spermatophyta</taxon>
        <taxon>Magnoliopsida</taxon>
        <taxon>eudicotyledons</taxon>
        <taxon>Gunneridae</taxon>
        <taxon>Pentapetalae</taxon>
        <taxon>rosids</taxon>
        <taxon>fabids</taxon>
        <taxon>Fabales</taxon>
        <taxon>Fabaceae</taxon>
        <taxon>Papilionoideae</taxon>
        <taxon>50 kb inversion clade</taxon>
        <taxon>NPAAA clade</taxon>
        <taxon>Hologalegina</taxon>
        <taxon>IRL clade</taxon>
        <taxon>Trifolieae</taxon>
        <taxon>Trifolium</taxon>
    </lineage>
</organism>
<dbReference type="SUPFAM" id="SSF57756">
    <property type="entry name" value="Retrovirus zinc finger-like domains"/>
    <property type="match status" value="1"/>
</dbReference>
<reference evidence="1 2" key="2">
    <citation type="journal article" date="2017" name="Front. Plant Sci.">
        <title>Gene Classification and Mining of Molecular Markers Useful in Red Clover (Trifolium pratense) Breeding.</title>
        <authorList>
            <person name="Istvanek J."/>
            <person name="Dluhosova J."/>
            <person name="Dluhos P."/>
            <person name="Patkova L."/>
            <person name="Nedelnik J."/>
            <person name="Repkova J."/>
        </authorList>
    </citation>
    <scope>NUCLEOTIDE SEQUENCE [LARGE SCALE GENOMIC DNA]</scope>
    <source>
        <strain evidence="2">cv. Tatra</strain>
        <tissue evidence="1">Young leaves</tissue>
    </source>
</reference>
<dbReference type="Proteomes" id="UP000236291">
    <property type="component" value="Unassembled WGS sequence"/>
</dbReference>
<dbReference type="STRING" id="57577.A0A2K3N6Q8"/>
<name>A0A2K3N6Q8_TRIPR</name>
<evidence type="ECO:0000313" key="1">
    <source>
        <dbReference type="EMBL" id="PNX98735.1"/>
    </source>
</evidence>
<comment type="caution">
    <text evidence="1">The sequence shown here is derived from an EMBL/GenBank/DDBJ whole genome shotgun (WGS) entry which is preliminary data.</text>
</comment>
<dbReference type="AlphaFoldDB" id="A0A2K3N6Q8"/>
<protein>
    <recommendedName>
        <fullName evidence="3">Retrovirus-related Pol polyprotein from transposon TNT 1-94</fullName>
    </recommendedName>
</protein>
<gene>
    <name evidence="1" type="ORF">L195_g021992</name>
</gene>
<dbReference type="GO" id="GO:0008270">
    <property type="term" value="F:zinc ion binding"/>
    <property type="evidence" value="ECO:0007669"/>
    <property type="project" value="InterPro"/>
</dbReference>
<dbReference type="PANTHER" id="PTHR47481">
    <property type="match status" value="1"/>
</dbReference>